<proteinExistence type="predicted"/>
<reference evidence="1" key="1">
    <citation type="submission" date="2018-06" db="EMBL/GenBank/DDBJ databases">
        <authorList>
            <person name="Zhirakovskaya E."/>
        </authorList>
    </citation>
    <scope>NUCLEOTIDE SEQUENCE</scope>
</reference>
<evidence type="ECO:0000313" key="1">
    <source>
        <dbReference type="EMBL" id="VAX39648.1"/>
    </source>
</evidence>
<gene>
    <name evidence="1" type="ORF">MNBD_PLANCTO03-1090</name>
</gene>
<dbReference type="AlphaFoldDB" id="A0A3B1DUA6"/>
<sequence>MFSHWSVALWGDERVEREVLCAKCRRIERWKSGIGITLVLVPIAALALA</sequence>
<organism evidence="1">
    <name type="scientific">hydrothermal vent metagenome</name>
    <dbReference type="NCBI Taxonomy" id="652676"/>
    <lineage>
        <taxon>unclassified sequences</taxon>
        <taxon>metagenomes</taxon>
        <taxon>ecological metagenomes</taxon>
    </lineage>
</organism>
<protein>
    <submittedName>
        <fullName evidence="1">Uncharacterized protein</fullName>
    </submittedName>
</protein>
<dbReference type="EMBL" id="UOGK01000275">
    <property type="protein sequence ID" value="VAX39648.1"/>
    <property type="molecule type" value="Genomic_DNA"/>
</dbReference>
<name>A0A3B1DUA6_9ZZZZ</name>
<accession>A0A3B1DUA6</accession>
<feature type="non-terminal residue" evidence="1">
    <location>
        <position position="49"/>
    </location>
</feature>